<organism evidence="11 12">
    <name type="scientific">Symbiodinium natans</name>
    <dbReference type="NCBI Taxonomy" id="878477"/>
    <lineage>
        <taxon>Eukaryota</taxon>
        <taxon>Sar</taxon>
        <taxon>Alveolata</taxon>
        <taxon>Dinophyceae</taxon>
        <taxon>Suessiales</taxon>
        <taxon>Symbiodiniaceae</taxon>
        <taxon>Symbiodinium</taxon>
    </lineage>
</organism>
<gene>
    <name evidence="11" type="primary">LYAR</name>
    <name evidence="11" type="ORF">SNAT2548_LOCUS33378</name>
</gene>
<dbReference type="GO" id="GO:0003677">
    <property type="term" value="F:DNA binding"/>
    <property type="evidence" value="ECO:0007669"/>
    <property type="project" value="InterPro"/>
</dbReference>
<dbReference type="GO" id="GO:0008270">
    <property type="term" value="F:zinc ion binding"/>
    <property type="evidence" value="ECO:0007669"/>
    <property type="project" value="UniProtKB-KW"/>
</dbReference>
<dbReference type="Gene3D" id="3.30.1490.490">
    <property type="match status" value="1"/>
</dbReference>
<dbReference type="AlphaFoldDB" id="A0A812UTP3"/>
<keyword evidence="6" id="KW-0175">Coiled coil</keyword>
<dbReference type="InterPro" id="IPR039999">
    <property type="entry name" value="LYAR"/>
</dbReference>
<evidence type="ECO:0000259" key="10">
    <source>
        <dbReference type="Pfam" id="PF08790"/>
    </source>
</evidence>
<evidence type="ECO:0000256" key="8">
    <source>
        <dbReference type="PROSITE-ProRule" id="PRU01145"/>
    </source>
</evidence>
<evidence type="ECO:0000256" key="4">
    <source>
        <dbReference type="ARBA" id="ARBA00022771"/>
    </source>
</evidence>
<dbReference type="SUPFAM" id="SSF57667">
    <property type="entry name" value="beta-beta-alpha zinc fingers"/>
    <property type="match status" value="2"/>
</dbReference>
<keyword evidence="2" id="KW-0479">Metal-binding</keyword>
<dbReference type="Proteomes" id="UP000604046">
    <property type="component" value="Unassembled WGS sequence"/>
</dbReference>
<keyword evidence="7" id="KW-0539">Nucleus</keyword>
<dbReference type="InterPro" id="IPR036236">
    <property type="entry name" value="Znf_C2H2_sf"/>
</dbReference>
<feature type="region of interest" description="Disordered" evidence="9">
    <location>
        <begin position="143"/>
        <end position="172"/>
    </location>
</feature>
<keyword evidence="4 8" id="KW-0863">Zinc-finger</keyword>
<keyword evidence="3" id="KW-0677">Repeat</keyword>
<name>A0A812UTP3_9DINO</name>
<dbReference type="InterPro" id="IPR014898">
    <property type="entry name" value="Znf_C2H2_LYAR"/>
</dbReference>
<dbReference type="EMBL" id="CAJNDS010002755">
    <property type="protein sequence ID" value="CAE7585488.1"/>
    <property type="molecule type" value="Genomic_DNA"/>
</dbReference>
<dbReference type="Pfam" id="PF08790">
    <property type="entry name" value="zf-LYAR"/>
    <property type="match status" value="1"/>
</dbReference>
<reference evidence="11" key="1">
    <citation type="submission" date="2021-02" db="EMBL/GenBank/DDBJ databases">
        <authorList>
            <person name="Dougan E. K."/>
            <person name="Rhodes N."/>
            <person name="Thang M."/>
            <person name="Chan C."/>
        </authorList>
    </citation>
    <scope>NUCLEOTIDE SEQUENCE</scope>
</reference>
<dbReference type="PROSITE" id="PS51804">
    <property type="entry name" value="ZF_C2HC_LYAR"/>
    <property type="match status" value="1"/>
</dbReference>
<evidence type="ECO:0000256" key="5">
    <source>
        <dbReference type="ARBA" id="ARBA00022833"/>
    </source>
</evidence>
<dbReference type="Gene3D" id="1.10.10.2100">
    <property type="match status" value="1"/>
</dbReference>
<dbReference type="PANTHER" id="PTHR13100">
    <property type="entry name" value="CELL GROWTH-REGULATING NUCLEOLAR PROTEIN LYAR"/>
    <property type="match status" value="1"/>
</dbReference>
<evidence type="ECO:0000256" key="2">
    <source>
        <dbReference type="ARBA" id="ARBA00022723"/>
    </source>
</evidence>
<feature type="domain" description="Zinc finger C2H2 LYAR-type" evidence="10">
    <location>
        <begin position="30"/>
        <end position="57"/>
    </location>
</feature>
<dbReference type="FunFam" id="3.30.1490.490:FF:000001">
    <property type="entry name" value="cell growth-regulating nucleolar protein-like"/>
    <property type="match status" value="1"/>
</dbReference>
<comment type="subcellular location">
    <subcellularLocation>
        <location evidence="1">Nucleus</location>
    </subcellularLocation>
</comment>
<evidence type="ECO:0000313" key="12">
    <source>
        <dbReference type="Proteomes" id="UP000604046"/>
    </source>
</evidence>
<evidence type="ECO:0000256" key="7">
    <source>
        <dbReference type="ARBA" id="ARBA00023242"/>
    </source>
</evidence>
<evidence type="ECO:0000256" key="3">
    <source>
        <dbReference type="ARBA" id="ARBA00022737"/>
    </source>
</evidence>
<dbReference type="FunFam" id="1.10.10.2100:FF:000002">
    <property type="entry name" value="cell growth-regulating nucleolar protein-like"/>
    <property type="match status" value="1"/>
</dbReference>
<keyword evidence="12" id="KW-1185">Reference proteome</keyword>
<dbReference type="GO" id="GO:0000122">
    <property type="term" value="P:negative regulation of transcription by RNA polymerase II"/>
    <property type="evidence" value="ECO:0007669"/>
    <property type="project" value="TreeGrafter"/>
</dbReference>
<evidence type="ECO:0000256" key="6">
    <source>
        <dbReference type="ARBA" id="ARBA00023054"/>
    </source>
</evidence>
<proteinExistence type="predicted"/>
<evidence type="ECO:0000256" key="1">
    <source>
        <dbReference type="ARBA" id="ARBA00004123"/>
    </source>
</evidence>
<accession>A0A812UTP3</accession>
<comment type="caution">
    <text evidence="11">The sequence shown here is derived from an EMBL/GenBank/DDBJ whole genome shotgun (WGS) entry which is preliminary data.</text>
</comment>
<dbReference type="PANTHER" id="PTHR13100:SF10">
    <property type="entry name" value="CELL GROWTH-REGULATING NUCLEOLAR PROTEIN"/>
    <property type="match status" value="1"/>
</dbReference>
<evidence type="ECO:0000313" key="11">
    <source>
        <dbReference type="EMBL" id="CAE7585488.1"/>
    </source>
</evidence>
<evidence type="ECO:0000256" key="9">
    <source>
        <dbReference type="SAM" id="MobiDB-lite"/>
    </source>
</evidence>
<dbReference type="OrthoDB" id="21474at2759"/>
<protein>
    <submittedName>
        <fullName evidence="11">LYAR protein</fullName>
    </submittedName>
</protein>
<dbReference type="GO" id="GO:0005730">
    <property type="term" value="C:nucleolus"/>
    <property type="evidence" value="ECO:0007669"/>
    <property type="project" value="TreeGrafter"/>
</dbReference>
<keyword evidence="5" id="KW-0862">Zinc</keyword>
<sequence length="241" mass="26665">MVYFECGLCNETVKKPKLAKHLQRCGSHTVSCIDCSKVFAWNEWESHTSCMSEAQKYQGNLYQGKESSNKGQVKQDTWVDGVRRAIEDPQTDVAPHIRSLVQKLLGFDNIPRKQKPFGNFVKNSLKIWDQSKIDAMWNVVASASSKPDGKPPGKAGQAVPEPGKPPAKEAKSWPGWKRAIDDELTVGAMPWKRLCVRVVQRYLASGNAGDNDELELKALSSIPEDYCCAKTPNVQLSGSSG</sequence>
<dbReference type="GO" id="GO:0006364">
    <property type="term" value="P:rRNA processing"/>
    <property type="evidence" value="ECO:0007669"/>
    <property type="project" value="TreeGrafter"/>
</dbReference>